<dbReference type="Pfam" id="PF25637">
    <property type="entry name" value="DUF7942"/>
    <property type="match status" value="1"/>
</dbReference>
<accession>A0ABP8APG3</accession>
<dbReference type="NCBIfam" id="NF046119">
    <property type="entry name" value="memb_SCO4225"/>
    <property type="match status" value="1"/>
</dbReference>
<feature type="transmembrane region" description="Helical" evidence="1">
    <location>
        <begin position="80"/>
        <end position="98"/>
    </location>
</feature>
<dbReference type="RefSeq" id="WP_344917531.1">
    <property type="nucleotide sequence ID" value="NZ_BAABAQ010000003.1"/>
</dbReference>
<sequence length="111" mass="11875">MTSIRSVFRPASRYRRGTLALVVSGLYVLLVIAGLVVVAVGMLQSDDQGLSAVMLILVTLPLSWLVMMIPGEALPVGAHLLLLTVAGLLQASLLWFLLRGPRKDVSPPEGK</sequence>
<evidence type="ECO:0000313" key="2">
    <source>
        <dbReference type="EMBL" id="GAA4187375.1"/>
    </source>
</evidence>
<dbReference type="InterPro" id="IPR057702">
    <property type="entry name" value="DUF7942"/>
</dbReference>
<evidence type="ECO:0000313" key="3">
    <source>
        <dbReference type="Proteomes" id="UP001501251"/>
    </source>
</evidence>
<keyword evidence="3" id="KW-1185">Reference proteome</keyword>
<evidence type="ECO:0000256" key="1">
    <source>
        <dbReference type="SAM" id="Phobius"/>
    </source>
</evidence>
<keyword evidence="1" id="KW-1133">Transmembrane helix</keyword>
<keyword evidence="1" id="KW-0472">Membrane</keyword>
<protein>
    <submittedName>
        <fullName evidence="2">Uncharacterized protein</fullName>
    </submittedName>
</protein>
<dbReference type="Proteomes" id="UP001501251">
    <property type="component" value="Unassembled WGS sequence"/>
</dbReference>
<gene>
    <name evidence="2" type="ORF">GCM10022252_20770</name>
</gene>
<reference evidence="3" key="1">
    <citation type="journal article" date="2019" name="Int. J. Syst. Evol. Microbiol.">
        <title>The Global Catalogue of Microorganisms (GCM) 10K type strain sequencing project: providing services to taxonomists for standard genome sequencing and annotation.</title>
        <authorList>
            <consortium name="The Broad Institute Genomics Platform"/>
            <consortium name="The Broad Institute Genome Sequencing Center for Infectious Disease"/>
            <person name="Wu L."/>
            <person name="Ma J."/>
        </authorList>
    </citation>
    <scope>NUCLEOTIDE SEQUENCE [LARGE SCALE GENOMIC DNA]</scope>
    <source>
        <strain evidence="3">JCM 17388</strain>
    </source>
</reference>
<keyword evidence="1" id="KW-0812">Transmembrane</keyword>
<feature type="transmembrane region" description="Helical" evidence="1">
    <location>
        <begin position="49"/>
        <end position="68"/>
    </location>
</feature>
<organism evidence="2 3">
    <name type="scientific">Streptosporangium oxazolinicum</name>
    <dbReference type="NCBI Taxonomy" id="909287"/>
    <lineage>
        <taxon>Bacteria</taxon>
        <taxon>Bacillati</taxon>
        <taxon>Actinomycetota</taxon>
        <taxon>Actinomycetes</taxon>
        <taxon>Streptosporangiales</taxon>
        <taxon>Streptosporangiaceae</taxon>
        <taxon>Streptosporangium</taxon>
    </lineage>
</organism>
<dbReference type="EMBL" id="BAABAQ010000003">
    <property type="protein sequence ID" value="GAA4187375.1"/>
    <property type="molecule type" value="Genomic_DNA"/>
</dbReference>
<proteinExistence type="predicted"/>
<comment type="caution">
    <text evidence="2">The sequence shown here is derived from an EMBL/GenBank/DDBJ whole genome shotgun (WGS) entry which is preliminary data.</text>
</comment>
<feature type="transmembrane region" description="Helical" evidence="1">
    <location>
        <begin position="21"/>
        <end position="43"/>
    </location>
</feature>
<name>A0ABP8APG3_9ACTN</name>